<dbReference type="Pfam" id="PF13191">
    <property type="entry name" value="AAA_16"/>
    <property type="match status" value="1"/>
</dbReference>
<dbReference type="CDD" id="cd00009">
    <property type="entry name" value="AAA"/>
    <property type="match status" value="1"/>
</dbReference>
<gene>
    <name evidence="3" type="ORF">ACFO0D_11030</name>
</gene>
<proteinExistence type="predicted"/>
<feature type="domain" description="Bacterial transcriptional activator" evidence="2">
    <location>
        <begin position="96"/>
        <end position="228"/>
    </location>
</feature>
<dbReference type="EMBL" id="JBHSEI010000007">
    <property type="protein sequence ID" value="MFC4638872.1"/>
    <property type="molecule type" value="Genomic_DNA"/>
</dbReference>
<comment type="caution">
    <text evidence="3">The sequence shown here is derived from an EMBL/GenBank/DDBJ whole genome shotgun (WGS) entry which is preliminary data.</text>
</comment>
<sequence>MPTLELRVFGTPTVHLGGGQRPIPSRKAHALLITLALDGPTSREHLSGLLWDRPRHLALLSLRNAIHAARQALEPCAHLLHADRDILSLELNDTWVDAHQLETADASVLMTLRRGTLMHGFRITDSAAWDDKVEQWDRQFDRVYVRRATELIERHLRDGQDRLAWSLAAHLIQIHPLDEQAARLYLRASEATGRPIEARAFHADFRRRFLAEYGALPTLPEPGPTAMLTLGTADSPARPTPTLPRSLTSFVGRERERSDLLGRLSRPHGHLITLHGPPGVGKTRLALQVAQDALHAGTFEEAYFVPLDDLTDARSVPTRLMQVLQVPPNPQAEDLTILTRALDGRHILLVLDNAESLIDSQPILQRLLMACPRLRLLVTSRERLHLKAEQVVTLAGLPLPDDGPLDREQHAEAVRLFCERAHAVQQDFKLIGENWPSVRRICELVGGSPLGLELAAAWVDTLPVEEIVRQLEHDLPHLSTPLRDVRPRHRSVENAINQSWQLLSEAQQEALMRLSVFEGGFTGPMAGEVTGTDEAQLDILVGKALLSRQPSGRYGFHPMVREVVHAKLQADSDREWEAQDRHATAFLRYLHHLNLQSSGAVSPALMAFLHEEEANLLVTLTYLRQERRYPDLSLLAEPLLWHFPLRSRFLDGLAFCEEMLTAFDETPAGQEARASYLIGYAWLTLFAGEVDRALTLGQEALGLVGQTQDDLLRLRALDGYGQACCRAYRLEESRTYLAKAEEVARRLGDPTRLMRSLNTHALTLTLLEQFEGAHRRNEEAYALYQAGQVPAGMDVIWLLSNMGVERLLRNELLDTCAVCQEGVRLAQDLGAHGQVPILMALHDLAQLELLLQGQIQVDAQALEHRAVQTLSRTAATGEKFAHALLLGVQGRLALRQAPTREAARDILGGLSLAWATQNLLVWYWLLPYAPLAMTVAGDPEGAAEVQAFLNQDAAISTWDRTRAEREWTALSESYEAALHSDQPPLCLAAVAAKVQGVHALLSPPVLSHL</sequence>
<feature type="domain" description="AAA+ ATPase" evidence="1">
    <location>
        <begin position="268"/>
        <end position="392"/>
    </location>
</feature>
<name>A0ABV9I973_9DEIO</name>
<dbReference type="PANTHER" id="PTHR47691">
    <property type="entry name" value="REGULATOR-RELATED"/>
    <property type="match status" value="1"/>
</dbReference>
<dbReference type="GO" id="GO:0005524">
    <property type="term" value="F:ATP binding"/>
    <property type="evidence" value="ECO:0007669"/>
    <property type="project" value="UniProtKB-KW"/>
</dbReference>
<dbReference type="SMART" id="SM01043">
    <property type="entry name" value="BTAD"/>
    <property type="match status" value="1"/>
</dbReference>
<dbReference type="Gene3D" id="3.40.50.300">
    <property type="entry name" value="P-loop containing nucleotide triphosphate hydrolases"/>
    <property type="match status" value="1"/>
</dbReference>
<dbReference type="InterPro" id="IPR027417">
    <property type="entry name" value="P-loop_NTPase"/>
</dbReference>
<dbReference type="InterPro" id="IPR003593">
    <property type="entry name" value="AAA+_ATPase"/>
</dbReference>
<dbReference type="SUPFAM" id="SSF52540">
    <property type="entry name" value="P-loop containing nucleoside triphosphate hydrolases"/>
    <property type="match status" value="1"/>
</dbReference>
<dbReference type="InterPro" id="IPR041664">
    <property type="entry name" value="AAA_16"/>
</dbReference>
<keyword evidence="4" id="KW-1185">Reference proteome</keyword>
<dbReference type="Gene3D" id="1.25.40.10">
    <property type="entry name" value="Tetratricopeptide repeat domain"/>
    <property type="match status" value="2"/>
</dbReference>
<keyword evidence="3" id="KW-0067">ATP-binding</keyword>
<dbReference type="SMART" id="SM00382">
    <property type="entry name" value="AAA"/>
    <property type="match status" value="1"/>
</dbReference>
<reference evidence="4" key="1">
    <citation type="journal article" date="2019" name="Int. J. Syst. Evol. Microbiol.">
        <title>The Global Catalogue of Microorganisms (GCM) 10K type strain sequencing project: providing services to taxonomists for standard genome sequencing and annotation.</title>
        <authorList>
            <consortium name="The Broad Institute Genomics Platform"/>
            <consortium name="The Broad Institute Genome Sequencing Center for Infectious Disease"/>
            <person name="Wu L."/>
            <person name="Ma J."/>
        </authorList>
    </citation>
    <scope>NUCLEOTIDE SEQUENCE [LARGE SCALE GENOMIC DNA]</scope>
    <source>
        <strain evidence="4">CCUG 55995</strain>
    </source>
</reference>
<dbReference type="InterPro" id="IPR005158">
    <property type="entry name" value="BTAD"/>
</dbReference>
<evidence type="ECO:0000313" key="3">
    <source>
        <dbReference type="EMBL" id="MFC4638872.1"/>
    </source>
</evidence>
<evidence type="ECO:0000259" key="2">
    <source>
        <dbReference type="SMART" id="SM01043"/>
    </source>
</evidence>
<dbReference type="PRINTS" id="PR00364">
    <property type="entry name" value="DISEASERSIST"/>
</dbReference>
<organism evidence="3 4">
    <name type="scientific">Deinococcus hohokamensis</name>
    <dbReference type="NCBI Taxonomy" id="309883"/>
    <lineage>
        <taxon>Bacteria</taxon>
        <taxon>Thermotogati</taxon>
        <taxon>Deinococcota</taxon>
        <taxon>Deinococci</taxon>
        <taxon>Deinococcales</taxon>
        <taxon>Deinococcaceae</taxon>
        <taxon>Deinococcus</taxon>
    </lineage>
</organism>
<keyword evidence="3" id="KW-0547">Nucleotide-binding</keyword>
<protein>
    <submittedName>
        <fullName evidence="3">ATP-binding protein</fullName>
    </submittedName>
</protein>
<evidence type="ECO:0000259" key="1">
    <source>
        <dbReference type="SMART" id="SM00382"/>
    </source>
</evidence>
<accession>A0ABV9I973</accession>
<dbReference type="PANTHER" id="PTHR47691:SF3">
    <property type="entry name" value="HTH-TYPE TRANSCRIPTIONAL REGULATOR RV0890C-RELATED"/>
    <property type="match status" value="1"/>
</dbReference>
<dbReference type="Proteomes" id="UP001595952">
    <property type="component" value="Unassembled WGS sequence"/>
</dbReference>
<dbReference type="InterPro" id="IPR011990">
    <property type="entry name" value="TPR-like_helical_dom_sf"/>
</dbReference>
<dbReference type="SUPFAM" id="SSF48452">
    <property type="entry name" value="TPR-like"/>
    <property type="match status" value="1"/>
</dbReference>
<evidence type="ECO:0000313" key="4">
    <source>
        <dbReference type="Proteomes" id="UP001595952"/>
    </source>
</evidence>
<dbReference type="RefSeq" id="WP_380061873.1">
    <property type="nucleotide sequence ID" value="NZ_JBHSEI010000007.1"/>
</dbReference>